<dbReference type="InterPro" id="IPR025996">
    <property type="entry name" value="MT1864/Rv1816-like_C"/>
</dbReference>
<sequence length="185" mass="20260">MSPRIGLTLQKIVDTAAEIADTNGIQEVTLASLSQRLGIRSPSLYNHVKGLQDVRKNLGVYGIEQLYGALKEAVEGKSMDEAIHALGEAYVSFVRKHPGLYEATFLRDEEVQQAGDGIVELCLHVLQHYGLEGENALHATRGLRSICHGFASIEQQGGFGLPMDLDTSLHLLLETFIKGLHVIKE</sequence>
<feature type="DNA-binding region" description="H-T-H motif" evidence="4">
    <location>
        <begin position="29"/>
        <end position="48"/>
    </location>
</feature>
<dbReference type="Proteomes" id="UP000789423">
    <property type="component" value="Unassembled WGS sequence"/>
</dbReference>
<evidence type="ECO:0000256" key="2">
    <source>
        <dbReference type="ARBA" id="ARBA00023125"/>
    </source>
</evidence>
<dbReference type="RefSeq" id="WP_230574681.1">
    <property type="nucleotide sequence ID" value="NZ_CAKJTI010000006.1"/>
</dbReference>
<evidence type="ECO:0000256" key="4">
    <source>
        <dbReference type="PROSITE-ProRule" id="PRU00335"/>
    </source>
</evidence>
<feature type="domain" description="HTH tetR-type" evidence="5">
    <location>
        <begin position="6"/>
        <end position="66"/>
    </location>
</feature>
<dbReference type="Gene3D" id="1.10.357.10">
    <property type="entry name" value="Tetracycline Repressor, domain 2"/>
    <property type="match status" value="1"/>
</dbReference>
<reference evidence="6 7" key="1">
    <citation type="submission" date="2021-10" db="EMBL/GenBank/DDBJ databases">
        <authorList>
            <person name="Criscuolo A."/>
        </authorList>
    </citation>
    <scope>NUCLEOTIDE SEQUENCE [LARGE SCALE GENOMIC DNA]</scope>
    <source>
        <strain evidence="7">CIP 111899</strain>
    </source>
</reference>
<keyword evidence="7" id="KW-1185">Reference proteome</keyword>
<dbReference type="InterPro" id="IPR001647">
    <property type="entry name" value="HTH_TetR"/>
</dbReference>
<dbReference type="InterPro" id="IPR036271">
    <property type="entry name" value="Tet_transcr_reg_TetR-rel_C_sf"/>
</dbReference>
<dbReference type="SUPFAM" id="SSF48498">
    <property type="entry name" value="Tetracyclin repressor-like, C-terminal domain"/>
    <property type="match status" value="1"/>
</dbReference>
<evidence type="ECO:0000256" key="3">
    <source>
        <dbReference type="ARBA" id="ARBA00023163"/>
    </source>
</evidence>
<dbReference type="Pfam" id="PF13305">
    <property type="entry name" value="TetR_C_33"/>
    <property type="match status" value="1"/>
</dbReference>
<name>A0ABM8Y9Z4_9BACI</name>
<organism evidence="6 7">
    <name type="scientific">Bacillus rhizoplanae</name>
    <dbReference type="NCBI Taxonomy" id="2880966"/>
    <lineage>
        <taxon>Bacteria</taxon>
        <taxon>Bacillati</taxon>
        <taxon>Bacillota</taxon>
        <taxon>Bacilli</taxon>
        <taxon>Bacillales</taxon>
        <taxon>Bacillaceae</taxon>
        <taxon>Bacillus</taxon>
    </lineage>
</organism>
<dbReference type="SUPFAM" id="SSF46689">
    <property type="entry name" value="Homeodomain-like"/>
    <property type="match status" value="1"/>
</dbReference>
<dbReference type="PROSITE" id="PS50977">
    <property type="entry name" value="HTH_TETR_2"/>
    <property type="match status" value="1"/>
</dbReference>
<keyword evidence="2 4" id="KW-0238">DNA-binding</keyword>
<evidence type="ECO:0000259" key="5">
    <source>
        <dbReference type="PROSITE" id="PS50977"/>
    </source>
</evidence>
<accession>A0ABM8Y9Z4</accession>
<dbReference type="Gene3D" id="1.10.10.60">
    <property type="entry name" value="Homeodomain-like"/>
    <property type="match status" value="1"/>
</dbReference>
<keyword evidence="3" id="KW-0804">Transcription</keyword>
<dbReference type="InterPro" id="IPR009057">
    <property type="entry name" value="Homeodomain-like_sf"/>
</dbReference>
<comment type="caution">
    <text evidence="6">The sequence shown here is derived from an EMBL/GenBank/DDBJ whole genome shotgun (WGS) entry which is preliminary data.</text>
</comment>
<keyword evidence="1" id="KW-0805">Transcription regulation</keyword>
<gene>
    <name evidence="6" type="ORF">BACCIP111899_01690</name>
</gene>
<evidence type="ECO:0000313" key="6">
    <source>
        <dbReference type="EMBL" id="CAG9612513.1"/>
    </source>
</evidence>
<proteinExistence type="predicted"/>
<protein>
    <recommendedName>
        <fullName evidence="5">HTH tetR-type domain-containing protein</fullName>
    </recommendedName>
</protein>
<evidence type="ECO:0000256" key="1">
    <source>
        <dbReference type="ARBA" id="ARBA00023015"/>
    </source>
</evidence>
<evidence type="ECO:0000313" key="7">
    <source>
        <dbReference type="Proteomes" id="UP000789423"/>
    </source>
</evidence>
<dbReference type="EMBL" id="CAKJTI010000006">
    <property type="protein sequence ID" value="CAG9612513.1"/>
    <property type="molecule type" value="Genomic_DNA"/>
</dbReference>